<evidence type="ECO:0000313" key="1">
    <source>
        <dbReference type="EMBL" id="KAJ8667974.1"/>
    </source>
</evidence>
<proteinExistence type="predicted"/>
<name>A0ACC2N9T0_9HYME</name>
<protein>
    <submittedName>
        <fullName evidence="1">Uncharacterized protein</fullName>
    </submittedName>
</protein>
<keyword evidence="2" id="KW-1185">Reference proteome</keyword>
<gene>
    <name evidence="1" type="ORF">QAD02_009637</name>
</gene>
<evidence type="ECO:0000313" key="2">
    <source>
        <dbReference type="Proteomes" id="UP001239111"/>
    </source>
</evidence>
<reference evidence="1" key="1">
    <citation type="submission" date="2023-04" db="EMBL/GenBank/DDBJ databases">
        <title>A chromosome-level genome assembly of the parasitoid wasp Eretmocerus hayati.</title>
        <authorList>
            <person name="Zhong Y."/>
            <person name="Liu S."/>
            <person name="Liu Y."/>
        </authorList>
    </citation>
    <scope>NUCLEOTIDE SEQUENCE</scope>
    <source>
        <strain evidence="1">ZJU_SS_LIU_2023</strain>
    </source>
</reference>
<sequence>MEDQIKKYQTYERKLKFMLACSGLWPNYENYPNSVRKVIIICCGFVTFGICFGAMNFCIHFGSNIGLLTRGGGILLGYSLVFLKVFLMGYYQTDLQKLKDTVSSSFAQDLKDPENRPHLLVYFPTIKTFFYIFNYFLLANNVVMTTMPLHSLRQGKYIRALPNIPPFSYEPGGNVHWMLYAFEIASFFFLWSVTCGVDSFFGYYVLHMVGEFRLLSVRFSRMKSGGKYREELKQYIDRHNQLIECQRILEKIFGFVAIWLGVTCAVSLCTLIWQLSRVD</sequence>
<organism evidence="1 2">
    <name type="scientific">Eretmocerus hayati</name>
    <dbReference type="NCBI Taxonomy" id="131215"/>
    <lineage>
        <taxon>Eukaryota</taxon>
        <taxon>Metazoa</taxon>
        <taxon>Ecdysozoa</taxon>
        <taxon>Arthropoda</taxon>
        <taxon>Hexapoda</taxon>
        <taxon>Insecta</taxon>
        <taxon>Pterygota</taxon>
        <taxon>Neoptera</taxon>
        <taxon>Endopterygota</taxon>
        <taxon>Hymenoptera</taxon>
        <taxon>Apocrita</taxon>
        <taxon>Proctotrupomorpha</taxon>
        <taxon>Chalcidoidea</taxon>
        <taxon>Aphelinidae</taxon>
        <taxon>Aphelininae</taxon>
        <taxon>Eretmocerus</taxon>
    </lineage>
</organism>
<dbReference type="EMBL" id="CM056744">
    <property type="protein sequence ID" value="KAJ8667974.1"/>
    <property type="molecule type" value="Genomic_DNA"/>
</dbReference>
<dbReference type="Proteomes" id="UP001239111">
    <property type="component" value="Chromosome 4"/>
</dbReference>
<comment type="caution">
    <text evidence="1">The sequence shown here is derived from an EMBL/GenBank/DDBJ whole genome shotgun (WGS) entry which is preliminary data.</text>
</comment>
<accession>A0ACC2N9T0</accession>